<name>C5CET9_KOSOT</name>
<keyword evidence="1" id="KW-1133">Transmembrane helix</keyword>
<reference evidence="2 3" key="1">
    <citation type="submission" date="2009-06" db="EMBL/GenBank/DDBJ databases">
        <title>Complete sequence of Thermotogales bacterium TBF 19.5.1.</title>
        <authorList>
            <consortium name="US DOE Joint Genome Institute"/>
            <person name="Lucas S."/>
            <person name="Copeland A."/>
            <person name="Lapidus A."/>
            <person name="Glavina del Rio T."/>
            <person name="Tice H."/>
            <person name="Bruce D."/>
            <person name="Goodwin L."/>
            <person name="Pitluck S."/>
            <person name="Chertkov O."/>
            <person name="Brettin T."/>
            <person name="Detter J.C."/>
            <person name="Han C."/>
            <person name="Schmutz J."/>
            <person name="Larimer F."/>
            <person name="Land M."/>
            <person name="Hauser L."/>
            <person name="Kyrpides N."/>
            <person name="Ovchinnikova G."/>
            <person name="Noll K."/>
        </authorList>
    </citation>
    <scope>NUCLEOTIDE SEQUENCE [LARGE SCALE GENOMIC DNA]</scope>
    <source>
        <strain evidence="3">ATCC BAA-1733 / DSM 21960 / TBF 19.5.1</strain>
    </source>
</reference>
<keyword evidence="1" id="KW-0472">Membrane</keyword>
<proteinExistence type="predicted"/>
<dbReference type="STRING" id="521045.Kole_1579"/>
<dbReference type="Proteomes" id="UP000002382">
    <property type="component" value="Chromosome"/>
</dbReference>
<gene>
    <name evidence="2" type="ordered locus">Kole_1579</name>
</gene>
<dbReference type="HOGENOM" id="CLU_1174311_0_0_0"/>
<sequence>MAAIRVRRKNNASRIALFLIVVVAILAVGGYFVLKTYRVKNSETFKAEKIDYLIHVDESIGGNESYVLMRTRSNGKIFMVKFPKYLSLGQKEILGEQESLSDVMRAIYNWLGIKADISFYFSLDDTVLKDLSNSLGFFADNFDDFLDGVSRRGFNFSDYWKLDKYRKILSDAGFETNLTAEGIAAFIERVSNSRFYEFKLETLTDHPIQVYVNNAEPKKVLYISTESIKELKNEILEW</sequence>
<dbReference type="EMBL" id="CP001634">
    <property type="protein sequence ID" value="ACR80269.1"/>
    <property type="molecule type" value="Genomic_DNA"/>
</dbReference>
<organism evidence="2 3">
    <name type="scientific">Kosmotoga olearia (strain ATCC BAA-1733 / DSM 21960 / TBF 19.5.1)</name>
    <dbReference type="NCBI Taxonomy" id="521045"/>
    <lineage>
        <taxon>Bacteria</taxon>
        <taxon>Thermotogati</taxon>
        <taxon>Thermotogota</taxon>
        <taxon>Thermotogae</taxon>
        <taxon>Kosmotogales</taxon>
        <taxon>Kosmotogaceae</taxon>
        <taxon>Kosmotoga</taxon>
    </lineage>
</organism>
<accession>C5CET9</accession>
<reference evidence="2 3" key="2">
    <citation type="journal article" date="2011" name="J. Bacteriol.">
        <title>Genome Sequence of Kosmotoga olearia Strain TBF 19.5.1, a Thermophilic Bacterium with a Wide Growth Temperature Range, Isolated from the Troll B Oil Platform in the North Sea.</title>
        <authorList>
            <person name="Swithers K.S."/>
            <person name="Dipippo J.L."/>
            <person name="Bruce D.C."/>
            <person name="Detter C."/>
            <person name="Tapia R."/>
            <person name="Han S."/>
            <person name="Goodwin L.A."/>
            <person name="Han J."/>
            <person name="Woyke T."/>
            <person name="Pitluck S."/>
            <person name="Pennacchio L."/>
            <person name="Nolan M."/>
            <person name="Mikhailova N."/>
            <person name="Land M.L."/>
            <person name="Nesbo C.L."/>
            <person name="Gogarten J.P."/>
            <person name="Noll K.M."/>
        </authorList>
    </citation>
    <scope>NUCLEOTIDE SEQUENCE [LARGE SCALE GENOMIC DNA]</scope>
    <source>
        <strain evidence="3">ATCC BAA-1733 / DSM 21960 / TBF 19.5.1</strain>
    </source>
</reference>
<dbReference type="OrthoDB" id="45531at2"/>
<keyword evidence="3" id="KW-1185">Reference proteome</keyword>
<feature type="transmembrane region" description="Helical" evidence="1">
    <location>
        <begin position="12"/>
        <end position="34"/>
    </location>
</feature>
<dbReference type="RefSeq" id="WP_015868914.1">
    <property type="nucleotide sequence ID" value="NC_012785.1"/>
</dbReference>
<dbReference type="AlphaFoldDB" id="C5CET9"/>
<dbReference type="eggNOG" id="ENOG5033E3U">
    <property type="taxonomic scope" value="Bacteria"/>
</dbReference>
<dbReference type="KEGG" id="kol:Kole_1579"/>
<evidence type="ECO:0000313" key="3">
    <source>
        <dbReference type="Proteomes" id="UP000002382"/>
    </source>
</evidence>
<evidence type="ECO:0000313" key="2">
    <source>
        <dbReference type="EMBL" id="ACR80269.1"/>
    </source>
</evidence>
<protein>
    <submittedName>
        <fullName evidence="2">Uncharacterized protein</fullName>
    </submittedName>
</protein>
<evidence type="ECO:0000256" key="1">
    <source>
        <dbReference type="SAM" id="Phobius"/>
    </source>
</evidence>
<keyword evidence="1" id="KW-0812">Transmembrane</keyword>